<feature type="domain" description="ABC3 transporter permease C-terminal" evidence="8">
    <location>
        <begin position="274"/>
        <end position="399"/>
    </location>
</feature>
<dbReference type="InterPro" id="IPR025857">
    <property type="entry name" value="MacB_PCD"/>
</dbReference>
<name>A0A1I3QT49_9SPHI</name>
<evidence type="ECO:0000256" key="1">
    <source>
        <dbReference type="ARBA" id="ARBA00004651"/>
    </source>
</evidence>
<evidence type="ECO:0000259" key="8">
    <source>
        <dbReference type="Pfam" id="PF02687"/>
    </source>
</evidence>
<proteinExistence type="inferred from homology"/>
<feature type="domain" description="MacB-like periplasmic core" evidence="9">
    <location>
        <begin position="27"/>
        <end position="193"/>
    </location>
</feature>
<dbReference type="OrthoDB" id="1522670at2"/>
<accession>A0A1I3QT49</accession>
<dbReference type="GO" id="GO:0098797">
    <property type="term" value="C:plasma membrane protein complex"/>
    <property type="evidence" value="ECO:0007669"/>
    <property type="project" value="TreeGrafter"/>
</dbReference>
<dbReference type="Proteomes" id="UP000198670">
    <property type="component" value="Unassembled WGS sequence"/>
</dbReference>
<feature type="transmembrane region" description="Helical" evidence="7">
    <location>
        <begin position="273"/>
        <end position="297"/>
    </location>
</feature>
<dbReference type="RefSeq" id="WP_090629017.1">
    <property type="nucleotide sequence ID" value="NZ_FOQO01000009.1"/>
</dbReference>
<evidence type="ECO:0000313" key="11">
    <source>
        <dbReference type="Proteomes" id="UP000198670"/>
    </source>
</evidence>
<evidence type="ECO:0000256" key="4">
    <source>
        <dbReference type="ARBA" id="ARBA00022692"/>
    </source>
</evidence>
<dbReference type="AlphaFoldDB" id="A0A1I3QT49"/>
<dbReference type="Pfam" id="PF12704">
    <property type="entry name" value="MacB_PCD"/>
    <property type="match status" value="1"/>
</dbReference>
<dbReference type="Pfam" id="PF02687">
    <property type="entry name" value="FtsX"/>
    <property type="match status" value="1"/>
</dbReference>
<comment type="similarity">
    <text evidence="2">Belongs to the ABC-4 integral membrane protein family. LolC/E subfamily.</text>
</comment>
<feature type="transmembrane region" description="Helical" evidence="7">
    <location>
        <begin position="21"/>
        <end position="45"/>
    </location>
</feature>
<keyword evidence="4 7" id="KW-0812">Transmembrane</keyword>
<evidence type="ECO:0000256" key="7">
    <source>
        <dbReference type="SAM" id="Phobius"/>
    </source>
</evidence>
<protein>
    <submittedName>
        <fullName evidence="10">Lipoprotein-releasing system permease protein</fullName>
    </submittedName>
</protein>
<dbReference type="PANTHER" id="PTHR30489">
    <property type="entry name" value="LIPOPROTEIN-RELEASING SYSTEM TRANSMEMBRANE PROTEIN LOLE"/>
    <property type="match status" value="1"/>
</dbReference>
<evidence type="ECO:0000313" key="10">
    <source>
        <dbReference type="EMBL" id="SFJ36267.1"/>
    </source>
</evidence>
<dbReference type="GO" id="GO:0044874">
    <property type="term" value="P:lipoprotein localization to outer membrane"/>
    <property type="evidence" value="ECO:0007669"/>
    <property type="project" value="TreeGrafter"/>
</dbReference>
<keyword evidence="10" id="KW-0449">Lipoprotein</keyword>
<reference evidence="10 11" key="1">
    <citation type="submission" date="2016-10" db="EMBL/GenBank/DDBJ databases">
        <authorList>
            <person name="de Groot N.N."/>
        </authorList>
    </citation>
    <scope>NUCLEOTIDE SEQUENCE [LARGE SCALE GENOMIC DNA]</scope>
    <source>
        <strain evidence="10 11">RK1</strain>
    </source>
</reference>
<dbReference type="EMBL" id="FOQO01000009">
    <property type="protein sequence ID" value="SFJ36267.1"/>
    <property type="molecule type" value="Genomic_DNA"/>
</dbReference>
<dbReference type="InterPro" id="IPR003838">
    <property type="entry name" value="ABC3_permease_C"/>
</dbReference>
<evidence type="ECO:0000256" key="5">
    <source>
        <dbReference type="ARBA" id="ARBA00022989"/>
    </source>
</evidence>
<feature type="transmembrane region" description="Helical" evidence="7">
    <location>
        <begin position="372"/>
        <end position="394"/>
    </location>
</feature>
<comment type="subcellular location">
    <subcellularLocation>
        <location evidence="1">Cell membrane</location>
        <topology evidence="1">Multi-pass membrane protein</topology>
    </subcellularLocation>
</comment>
<keyword evidence="11" id="KW-1185">Reference proteome</keyword>
<dbReference type="STRING" id="1477437.SAMN05444682_10982"/>
<sequence>MNFPYFLAKRAAVSGKRTFSGLIVRVAIGAITLGVAAMLLSIAVLKGFKGEITAKQRGFFGDIVLNNYDLNVSYEPTPFVLTPSEVQKLKELPDVSSIRYFATKPGIINVNSEVEGVLLKGIDASYDPHFLNELLVEGQTIDFSDSTQAARQILISQYTANRLQLRVGDDFIMYFVQEPVRLRKFQIAGIYHTGVEELDKTYVIGAISLIRRLNDWDKDQVGGYEVAIGNFNKLTEMTTEIQDILPVEVDAVNVRDQLPEIFQWLDLLDVNTVIILILMMVVATVNMISALLIMILERTSMIGLLKALGYTDGGIRKVFLYQAAYLIGLGLLFGNLLGGGLYWFQEQTRYFKLDEASYYISYIPVSIGLMEVVLLNIGVAVVSLAVLLIPSYLIGKISPIKAIRFQ</sequence>
<dbReference type="InterPro" id="IPR051447">
    <property type="entry name" value="Lipoprotein-release_system"/>
</dbReference>
<evidence type="ECO:0000256" key="6">
    <source>
        <dbReference type="ARBA" id="ARBA00023136"/>
    </source>
</evidence>
<feature type="transmembrane region" description="Helical" evidence="7">
    <location>
        <begin position="318"/>
        <end position="344"/>
    </location>
</feature>
<organism evidence="10 11">
    <name type="scientific">Parapedobacter indicus</name>
    <dbReference type="NCBI Taxonomy" id="1477437"/>
    <lineage>
        <taxon>Bacteria</taxon>
        <taxon>Pseudomonadati</taxon>
        <taxon>Bacteroidota</taxon>
        <taxon>Sphingobacteriia</taxon>
        <taxon>Sphingobacteriales</taxon>
        <taxon>Sphingobacteriaceae</taxon>
        <taxon>Parapedobacter</taxon>
    </lineage>
</organism>
<keyword evidence="5 7" id="KW-1133">Transmembrane helix</keyword>
<evidence type="ECO:0000256" key="2">
    <source>
        <dbReference type="ARBA" id="ARBA00005236"/>
    </source>
</evidence>
<keyword evidence="3" id="KW-1003">Cell membrane</keyword>
<evidence type="ECO:0000256" key="3">
    <source>
        <dbReference type="ARBA" id="ARBA00022475"/>
    </source>
</evidence>
<evidence type="ECO:0000259" key="9">
    <source>
        <dbReference type="Pfam" id="PF12704"/>
    </source>
</evidence>
<gene>
    <name evidence="10" type="ORF">SAMN05444682_10982</name>
</gene>
<dbReference type="PANTHER" id="PTHR30489:SF0">
    <property type="entry name" value="LIPOPROTEIN-RELEASING SYSTEM TRANSMEMBRANE PROTEIN LOLE"/>
    <property type="match status" value="1"/>
</dbReference>
<keyword evidence="6 7" id="KW-0472">Membrane</keyword>